<dbReference type="AlphaFoldDB" id="A0A5N7MPY6"/>
<dbReference type="Pfam" id="PF19540">
    <property type="entry name" value="DUF6064"/>
    <property type="match status" value="1"/>
</dbReference>
<keyword evidence="1" id="KW-1133">Transmembrane helix</keyword>
<protein>
    <submittedName>
        <fullName evidence="2">MFS transporter permease</fullName>
    </submittedName>
</protein>
<feature type="transmembrane region" description="Helical" evidence="1">
    <location>
        <begin position="57"/>
        <end position="77"/>
    </location>
</feature>
<evidence type="ECO:0000256" key="1">
    <source>
        <dbReference type="SAM" id="Phobius"/>
    </source>
</evidence>
<dbReference type="InterPro" id="IPR045708">
    <property type="entry name" value="DUF6064"/>
</dbReference>
<dbReference type="EMBL" id="VOSK01000151">
    <property type="protein sequence ID" value="MPR28519.1"/>
    <property type="molecule type" value="Genomic_DNA"/>
</dbReference>
<name>A0A5N7MPY6_9HYPH</name>
<evidence type="ECO:0000313" key="2">
    <source>
        <dbReference type="EMBL" id="MPR28519.1"/>
    </source>
</evidence>
<feature type="transmembrane region" description="Helical" evidence="1">
    <location>
        <begin position="202"/>
        <end position="220"/>
    </location>
</feature>
<dbReference type="RefSeq" id="WP_152714847.1">
    <property type="nucleotide sequence ID" value="NZ_VOSJ01000151.1"/>
</dbReference>
<dbReference type="OrthoDB" id="581693at2"/>
<dbReference type="Proteomes" id="UP000403266">
    <property type="component" value="Unassembled WGS sequence"/>
</dbReference>
<evidence type="ECO:0000313" key="3">
    <source>
        <dbReference type="Proteomes" id="UP000403266"/>
    </source>
</evidence>
<gene>
    <name evidence="2" type="ORF">FS320_26070</name>
</gene>
<accession>A0A5N7MPY6</accession>
<feature type="transmembrane region" description="Helical" evidence="1">
    <location>
        <begin position="30"/>
        <end position="50"/>
    </location>
</feature>
<comment type="caution">
    <text evidence="2">The sequence shown here is derived from an EMBL/GenBank/DDBJ whole genome shotgun (WGS) entry which is preliminary data.</text>
</comment>
<sequence>MADWLSYTPSDFLLFSARTYYRLFELYNRAIWPAQLLALLLGLAIVWRLHRAGARQGVIVAAILSAGWLWTAWGYFLEQYDTINWAARYFAIGFAIEALLLVWLGTMRGRLLFQPYRDWISRAGLMLFLFALVVQPFIGPLVGRSWKQAEIFGITPDPTVLATLGILLTVDKRLPWGLLIIPLIWCALSGATLWTMGSPDAWITPGAAVGVLGLAVYRALSAREQSRISESDMR</sequence>
<keyword evidence="3" id="KW-1185">Reference proteome</keyword>
<feature type="transmembrane region" description="Helical" evidence="1">
    <location>
        <begin position="119"/>
        <end position="139"/>
    </location>
</feature>
<organism evidence="2 3">
    <name type="scientific">Microvirga tunisiensis</name>
    <dbReference type="NCBI Taxonomy" id="2108360"/>
    <lineage>
        <taxon>Bacteria</taxon>
        <taxon>Pseudomonadati</taxon>
        <taxon>Pseudomonadota</taxon>
        <taxon>Alphaproteobacteria</taxon>
        <taxon>Hyphomicrobiales</taxon>
        <taxon>Methylobacteriaceae</taxon>
        <taxon>Microvirga</taxon>
    </lineage>
</organism>
<keyword evidence="1" id="KW-0472">Membrane</keyword>
<proteinExistence type="predicted"/>
<keyword evidence="1" id="KW-0812">Transmembrane</keyword>
<feature type="transmembrane region" description="Helical" evidence="1">
    <location>
        <begin position="177"/>
        <end position="196"/>
    </location>
</feature>
<feature type="transmembrane region" description="Helical" evidence="1">
    <location>
        <begin position="89"/>
        <end position="107"/>
    </location>
</feature>
<reference evidence="2 3" key="1">
    <citation type="journal article" date="2019" name="Syst. Appl. Microbiol.">
        <title>Microvirga tunisiensis sp. nov., a root nodule symbiotic bacterium isolated from Lupinus micranthus and L. luteus grown in Northern Tunisia.</title>
        <authorList>
            <person name="Msaddak A."/>
            <person name="Rejili M."/>
            <person name="Duran D."/>
            <person name="Mars M."/>
            <person name="Palacios J.M."/>
            <person name="Ruiz-Argueso T."/>
            <person name="Rey L."/>
            <person name="Imperial J."/>
        </authorList>
    </citation>
    <scope>NUCLEOTIDE SEQUENCE [LARGE SCALE GENOMIC DNA]</scope>
    <source>
        <strain evidence="2 3">Lmie10</strain>
    </source>
</reference>
<feature type="transmembrane region" description="Helical" evidence="1">
    <location>
        <begin position="151"/>
        <end position="170"/>
    </location>
</feature>